<dbReference type="AlphaFoldDB" id="A0A8H4FK52"/>
<dbReference type="Proteomes" id="UP000613401">
    <property type="component" value="Unassembled WGS sequence"/>
</dbReference>
<organism evidence="2 3">
    <name type="scientific">Colletotrichum gloeosporioides</name>
    <name type="common">Anthracnose fungus</name>
    <name type="synonym">Glomerella cingulata</name>
    <dbReference type="NCBI Taxonomy" id="474922"/>
    <lineage>
        <taxon>Eukaryota</taxon>
        <taxon>Fungi</taxon>
        <taxon>Dikarya</taxon>
        <taxon>Ascomycota</taxon>
        <taxon>Pezizomycotina</taxon>
        <taxon>Sordariomycetes</taxon>
        <taxon>Hypocreomycetidae</taxon>
        <taxon>Glomerellales</taxon>
        <taxon>Glomerellaceae</taxon>
        <taxon>Colletotrichum</taxon>
        <taxon>Colletotrichum gloeosporioides species complex</taxon>
    </lineage>
</organism>
<feature type="region of interest" description="Disordered" evidence="1">
    <location>
        <begin position="34"/>
        <end position="61"/>
    </location>
</feature>
<proteinExistence type="predicted"/>
<keyword evidence="3" id="KW-1185">Reference proteome</keyword>
<name>A0A8H4FK52_COLGL</name>
<feature type="region of interest" description="Disordered" evidence="1">
    <location>
        <begin position="483"/>
        <end position="560"/>
    </location>
</feature>
<comment type="caution">
    <text evidence="2">The sequence shown here is derived from an EMBL/GenBank/DDBJ whole genome shotgun (WGS) entry which is preliminary data.</text>
</comment>
<feature type="compositionally biased region" description="Acidic residues" evidence="1">
    <location>
        <begin position="620"/>
        <end position="633"/>
    </location>
</feature>
<accession>A0A8H4FK52</accession>
<feature type="compositionally biased region" description="Polar residues" evidence="1">
    <location>
        <begin position="516"/>
        <end position="528"/>
    </location>
</feature>
<feature type="compositionally biased region" description="Basic and acidic residues" evidence="1">
    <location>
        <begin position="51"/>
        <end position="60"/>
    </location>
</feature>
<feature type="compositionally biased region" description="Polar residues" evidence="1">
    <location>
        <begin position="266"/>
        <end position="275"/>
    </location>
</feature>
<evidence type="ECO:0000313" key="2">
    <source>
        <dbReference type="EMBL" id="KAF3804906.1"/>
    </source>
</evidence>
<feature type="compositionally biased region" description="Basic and acidic residues" evidence="1">
    <location>
        <begin position="483"/>
        <end position="497"/>
    </location>
</feature>
<feature type="region of interest" description="Disordered" evidence="1">
    <location>
        <begin position="259"/>
        <end position="350"/>
    </location>
</feature>
<feature type="compositionally biased region" description="Acidic residues" evidence="1">
    <location>
        <begin position="529"/>
        <end position="540"/>
    </location>
</feature>
<evidence type="ECO:0000256" key="1">
    <source>
        <dbReference type="SAM" id="MobiDB-lite"/>
    </source>
</evidence>
<sequence>MVSYNEALFATPASRVVNPYIQGTDIMDTGVPYRRERGFSAPPPTSSAAAENDHQPDEMAPRLPPLRELFRDIYDGKKTPVAEVADMGLLGTAGREQRQPLPLQSSPYRMNGSTLGAAATETPFNSRSNAVGHVHHGPPAPVYPEHEREPRTFYDECQMSRFPFDKPTNTFGDCGTSHVRGKDVKSYPSQDIRSYFSPRSKQDYVPLPYSQSYRHLHDNHSYYPHEQQHGYDHGYMQGTNPAQYDNGNSQDYSPIHDHHDCDQHQSSVSRNSTHGWTPINARDSRPVLTPDRTPFADRYHQESPTPVARGRKVTNDKRTAQGNTGIRYNQPAPKLKLKGSRGKTSTPHGTTKYREIQAKLDFEPKATAPHESQTPRLDALAKCGAAPDKPAGKPSAPLASLSVHKAWTPAPTNTTKCDICNSRAIGSMVHQRCTKCPYVICRNCVYDGKMTKLRNHEPMHVDEFNWGKMRPIQRMDKVRDAQAARDIREREEADAADRSVGSMKQSIESAAPFTPSKKTSQTCVTISSDEYDDNDLNGPEDDYKPPTSSERKSKKAAKATDRGFSALDQYAGHVGLANSRPVRTSSINTYERMRHQAAPRQYVAQPDFATHARKHRHEDSGDEDVESGPDDEVYNPRGKRRFM</sequence>
<dbReference type="GeneID" id="69011332"/>
<dbReference type="RefSeq" id="XP_045264065.1">
    <property type="nucleotide sequence ID" value="XM_045404230.1"/>
</dbReference>
<reference evidence="2" key="2">
    <citation type="submission" date="2020-03" db="EMBL/GenBank/DDBJ databases">
        <authorList>
            <person name="Fu F.-F."/>
            <person name="Chen J."/>
        </authorList>
    </citation>
    <scope>NUCLEOTIDE SEQUENCE</scope>
    <source>
        <strain evidence="2">Lc1</strain>
    </source>
</reference>
<dbReference type="EMBL" id="WVTB01000048">
    <property type="protein sequence ID" value="KAF3804906.1"/>
    <property type="molecule type" value="Genomic_DNA"/>
</dbReference>
<feature type="region of interest" description="Disordered" evidence="1">
    <location>
        <begin position="593"/>
        <end position="643"/>
    </location>
</feature>
<protein>
    <submittedName>
        <fullName evidence="2">Uncharacterized protein</fullName>
    </submittedName>
</protein>
<gene>
    <name evidence="2" type="ORF">GCG54_00004176</name>
</gene>
<reference evidence="2" key="1">
    <citation type="journal article" date="2020" name="Phytopathology">
        <title>Genome sequence and comparative analysis of Colletotrichum gloeosporioides isolated from Liriodendron leaves.</title>
        <authorList>
            <person name="Fu F.F."/>
            <person name="Hao Z."/>
            <person name="Wang P."/>
            <person name="Lu Y."/>
            <person name="Xue L.J."/>
            <person name="Wei G."/>
            <person name="Tian Y."/>
            <person name="Baishi H."/>
            <person name="Xu H."/>
            <person name="Shi J."/>
            <person name="Cheng T."/>
            <person name="Wang G."/>
            <person name="Yi Y."/>
            <person name="Chen J."/>
        </authorList>
    </citation>
    <scope>NUCLEOTIDE SEQUENCE</scope>
    <source>
        <strain evidence="2">Lc1</strain>
    </source>
</reference>
<evidence type="ECO:0000313" key="3">
    <source>
        <dbReference type="Proteomes" id="UP000613401"/>
    </source>
</evidence>